<keyword evidence="1" id="KW-0547">Nucleotide-binding</keyword>
<dbReference type="Pfam" id="PF03704">
    <property type="entry name" value="BTAD"/>
    <property type="match status" value="1"/>
</dbReference>
<dbReference type="InterPro" id="IPR005158">
    <property type="entry name" value="BTAD"/>
</dbReference>
<gene>
    <name evidence="5" type="ORF">I6N95_07345</name>
</gene>
<dbReference type="SUPFAM" id="SSF48452">
    <property type="entry name" value="TPR-like"/>
    <property type="match status" value="2"/>
</dbReference>
<dbReference type="GO" id="GO:0005524">
    <property type="term" value="F:ATP binding"/>
    <property type="evidence" value="ECO:0007669"/>
    <property type="project" value="UniProtKB-KW"/>
</dbReference>
<protein>
    <submittedName>
        <fullName evidence="5">AAA family ATPase</fullName>
    </submittedName>
</protein>
<dbReference type="Pfam" id="PF13424">
    <property type="entry name" value="TPR_12"/>
    <property type="match status" value="1"/>
</dbReference>
<keyword evidence="3" id="KW-0802">TPR repeat</keyword>
<evidence type="ECO:0000256" key="3">
    <source>
        <dbReference type="PROSITE-ProRule" id="PRU00339"/>
    </source>
</evidence>
<organism evidence="5 6">
    <name type="scientific">Vagococcus allomyrinae</name>
    <dbReference type="NCBI Taxonomy" id="2794353"/>
    <lineage>
        <taxon>Bacteria</taxon>
        <taxon>Bacillati</taxon>
        <taxon>Bacillota</taxon>
        <taxon>Bacilli</taxon>
        <taxon>Lactobacillales</taxon>
        <taxon>Enterococcaceae</taxon>
        <taxon>Vagococcus</taxon>
    </lineage>
</organism>
<dbReference type="Proteomes" id="UP000674938">
    <property type="component" value="Unassembled WGS sequence"/>
</dbReference>
<dbReference type="GO" id="GO:0005737">
    <property type="term" value="C:cytoplasm"/>
    <property type="evidence" value="ECO:0007669"/>
    <property type="project" value="TreeGrafter"/>
</dbReference>
<dbReference type="PROSITE" id="PS50005">
    <property type="entry name" value="TPR"/>
    <property type="match status" value="1"/>
</dbReference>
<dbReference type="Gene3D" id="1.10.10.10">
    <property type="entry name" value="Winged helix-like DNA-binding domain superfamily/Winged helix DNA-binding domain"/>
    <property type="match status" value="1"/>
</dbReference>
<name>A0A940STZ6_9ENTE</name>
<proteinExistence type="predicted"/>
<dbReference type="AlphaFoldDB" id="A0A940STZ6"/>
<dbReference type="Gene3D" id="3.40.50.300">
    <property type="entry name" value="P-loop containing nucleotide triphosphate hydrolases"/>
    <property type="match status" value="1"/>
</dbReference>
<dbReference type="PANTHER" id="PTHR16305">
    <property type="entry name" value="TESTICULAR SOLUBLE ADENYLYL CYCLASE"/>
    <property type="match status" value="1"/>
</dbReference>
<dbReference type="RefSeq" id="WP_209526244.1">
    <property type="nucleotide sequence ID" value="NZ_JAEEGA010000004.1"/>
</dbReference>
<dbReference type="InterPro" id="IPR036388">
    <property type="entry name" value="WH-like_DNA-bd_sf"/>
</dbReference>
<comment type="caution">
    <text evidence="5">The sequence shown here is derived from an EMBL/GenBank/DDBJ whole genome shotgun (WGS) entry which is preliminary data.</text>
</comment>
<sequence>MSKVVYGQLFGNPEIFVDGKLILFSFTKINALLYYMLVNRKVSRDELSALLWPDMDEKNAKKNLRNTIYQANKKLGGDYICSPNKFVLVLSDELPISSDVERFKENPGDSLSLYRDSFLKGFYLKECEEYDLWTEKMRNFFEKKFLNECFRHVTQDMEDGRYEHVEKNLQQLISLDEYDERNYQLLMSYYYEVERHEKVIEVYYDLADVLNTELGIGPSQETRDIFERALIVINKDNPVINRRFKTKFFGRLAEIQLMEINFIHFNRNETSHSILVKGDMGVGKTSLVSRVLDNVPHFHILETQCYEVEKNYDLRAWRKIFNQLSRLIEQEGIMQPDHWHHTLDRFFPNIEDVSQEKPIEDEKHFDLNILSQIMIEAIRKLSLSKKIVLVFENIQWLDDMSFQLLVSAMLHLKNKEAIFIFTSRNEISSRVLTFLTTINCYELLIEISLAPLSLAETQEFSRKELVDHPISQDKLLELYKLTEGNFFFLTEYLNMIRNNDHIDIMNVRMQDTLRDRFSGLSEIETKIIEVVAYFYDYVPVDLLAEIVDLPAIKLAETVEKLVKRNILLELFISDEVMICFSHNRLREFIYMNQMTSKKRLLHKEIAYLMEKSRMSSLNDHLIFAKIAYHYEEAREWLKSVDFQLRYLQSYFKFYHELFPINAVPNDNSMVNPDNWKKGTIKEFEKIRQKLAELEPVYGNDERYLMLGMRFYNMEGRYLIRQGNYEKGVEDIQYVLRVAKELNDSHFLLEGYKQMIYYCIQIDNSREMHDYLELGLSEAIRSNNHESIGILLRLKGLNYLMAGDLFMAERQLIESINTFSITETIKDKYSINIAAAYDYLAEIRSIEENYDEAVRLQQMAIELCENKGAYSSLSVFYINMGIILFGKREYDQAKSFFDKAYHIYEEFSSLWKRPQLDAYMSLINLYQGNYQAVFVYLISSKKYMERFANPRDIGTIYFAEAMIKRQLVKEKHHDNKLWEMLDQDEWFYFRKALEYLSPNRNKLETNLLKRTFKPEEFANGQR</sequence>
<dbReference type="EMBL" id="JAEEGA010000004">
    <property type="protein sequence ID" value="MBP1040815.1"/>
    <property type="molecule type" value="Genomic_DNA"/>
</dbReference>
<evidence type="ECO:0000256" key="1">
    <source>
        <dbReference type="ARBA" id="ARBA00022741"/>
    </source>
</evidence>
<dbReference type="InterPro" id="IPR027417">
    <property type="entry name" value="P-loop_NTPase"/>
</dbReference>
<dbReference type="Pfam" id="PF13191">
    <property type="entry name" value="AAA_16"/>
    <property type="match status" value="1"/>
</dbReference>
<dbReference type="InterPro" id="IPR041664">
    <property type="entry name" value="AAA_16"/>
</dbReference>
<accession>A0A940STZ6</accession>
<reference evidence="5" key="1">
    <citation type="submission" date="2020-12" db="EMBL/GenBank/DDBJ databases">
        <title>Vagococcus allomyrinae sp. nov. and Enterococcus lavae sp. nov., isolated from the larvae of Allomyrina dichotoma.</title>
        <authorList>
            <person name="Lee S.D."/>
        </authorList>
    </citation>
    <scope>NUCLEOTIDE SEQUENCE</scope>
    <source>
        <strain evidence="5">BWB3-3</strain>
    </source>
</reference>
<keyword evidence="6" id="KW-1185">Reference proteome</keyword>
<dbReference type="Gene3D" id="1.25.40.10">
    <property type="entry name" value="Tetratricopeptide repeat domain"/>
    <property type="match status" value="2"/>
</dbReference>
<dbReference type="InterPro" id="IPR011990">
    <property type="entry name" value="TPR-like_helical_dom_sf"/>
</dbReference>
<dbReference type="PANTHER" id="PTHR16305:SF28">
    <property type="entry name" value="GUANYLATE CYCLASE DOMAIN-CONTAINING PROTEIN"/>
    <property type="match status" value="1"/>
</dbReference>
<dbReference type="SMART" id="SM00028">
    <property type="entry name" value="TPR"/>
    <property type="match status" value="3"/>
</dbReference>
<dbReference type="GO" id="GO:0004016">
    <property type="term" value="F:adenylate cyclase activity"/>
    <property type="evidence" value="ECO:0007669"/>
    <property type="project" value="TreeGrafter"/>
</dbReference>
<evidence type="ECO:0000259" key="4">
    <source>
        <dbReference type="SMART" id="SM01043"/>
    </source>
</evidence>
<evidence type="ECO:0000256" key="2">
    <source>
        <dbReference type="ARBA" id="ARBA00022840"/>
    </source>
</evidence>
<feature type="domain" description="Bacterial transcriptional activator" evidence="4">
    <location>
        <begin position="98"/>
        <end position="230"/>
    </location>
</feature>
<dbReference type="SMART" id="SM01043">
    <property type="entry name" value="BTAD"/>
    <property type="match status" value="1"/>
</dbReference>
<keyword evidence="2" id="KW-0067">ATP-binding</keyword>
<evidence type="ECO:0000313" key="5">
    <source>
        <dbReference type="EMBL" id="MBP1040815.1"/>
    </source>
</evidence>
<dbReference type="InterPro" id="IPR019734">
    <property type="entry name" value="TPR_rpt"/>
</dbReference>
<evidence type="ECO:0000313" key="6">
    <source>
        <dbReference type="Proteomes" id="UP000674938"/>
    </source>
</evidence>
<feature type="repeat" description="TPR" evidence="3">
    <location>
        <begin position="873"/>
        <end position="906"/>
    </location>
</feature>
<dbReference type="SUPFAM" id="SSF52540">
    <property type="entry name" value="P-loop containing nucleoside triphosphate hydrolases"/>
    <property type="match status" value="1"/>
</dbReference>